<dbReference type="GO" id="GO:0004725">
    <property type="term" value="F:protein tyrosine phosphatase activity"/>
    <property type="evidence" value="ECO:0007669"/>
    <property type="project" value="InterPro"/>
</dbReference>
<proteinExistence type="predicted"/>
<dbReference type="Pfam" id="PF00102">
    <property type="entry name" value="Y_phosphatase"/>
    <property type="match status" value="1"/>
</dbReference>
<evidence type="ECO:0000313" key="2">
    <source>
        <dbReference type="EMBL" id="VDN20739.1"/>
    </source>
</evidence>
<dbReference type="AlphaFoldDB" id="A0A3P7PM74"/>
<dbReference type="OrthoDB" id="6271682at2759"/>
<evidence type="ECO:0000313" key="3">
    <source>
        <dbReference type="Proteomes" id="UP000281553"/>
    </source>
</evidence>
<reference evidence="2 3" key="1">
    <citation type="submission" date="2018-11" db="EMBL/GenBank/DDBJ databases">
        <authorList>
            <consortium name="Pathogen Informatics"/>
        </authorList>
    </citation>
    <scope>NUCLEOTIDE SEQUENCE [LARGE SCALE GENOMIC DNA]</scope>
</reference>
<sequence length="64" mass="7178">MLDMYINASYVKRPDYVSTGRAIASQSGALPEFIVAQAPTVNTAADFLRMLYNQRSKFVIMLCE</sequence>
<dbReference type="EMBL" id="UYRU01071196">
    <property type="protein sequence ID" value="VDN20739.1"/>
    <property type="molecule type" value="Genomic_DNA"/>
</dbReference>
<dbReference type="InterPro" id="IPR000242">
    <property type="entry name" value="PTP_cat"/>
</dbReference>
<evidence type="ECO:0000259" key="1">
    <source>
        <dbReference type="Pfam" id="PF00102"/>
    </source>
</evidence>
<name>A0A3P7PM74_DIBLA</name>
<protein>
    <recommendedName>
        <fullName evidence="1">Tyrosine-protein phosphatase domain-containing protein</fullName>
    </recommendedName>
</protein>
<accession>A0A3P7PM74</accession>
<feature type="domain" description="Tyrosine-protein phosphatase" evidence="1">
    <location>
        <begin position="3"/>
        <end position="64"/>
    </location>
</feature>
<organism evidence="2 3">
    <name type="scientific">Dibothriocephalus latus</name>
    <name type="common">Fish tapeworm</name>
    <name type="synonym">Diphyllobothrium latum</name>
    <dbReference type="NCBI Taxonomy" id="60516"/>
    <lineage>
        <taxon>Eukaryota</taxon>
        <taxon>Metazoa</taxon>
        <taxon>Spiralia</taxon>
        <taxon>Lophotrochozoa</taxon>
        <taxon>Platyhelminthes</taxon>
        <taxon>Cestoda</taxon>
        <taxon>Eucestoda</taxon>
        <taxon>Diphyllobothriidea</taxon>
        <taxon>Diphyllobothriidae</taxon>
        <taxon>Dibothriocephalus</taxon>
    </lineage>
</organism>
<keyword evidence="3" id="KW-1185">Reference proteome</keyword>
<gene>
    <name evidence="2" type="ORF">DILT_LOCUS13683</name>
</gene>
<dbReference type="InterPro" id="IPR029021">
    <property type="entry name" value="Prot-tyrosine_phosphatase-like"/>
</dbReference>
<dbReference type="SUPFAM" id="SSF52799">
    <property type="entry name" value="(Phosphotyrosine protein) phosphatases II"/>
    <property type="match status" value="1"/>
</dbReference>
<dbReference type="Proteomes" id="UP000281553">
    <property type="component" value="Unassembled WGS sequence"/>
</dbReference>
<dbReference type="Gene3D" id="3.90.190.10">
    <property type="entry name" value="Protein tyrosine phosphatase superfamily"/>
    <property type="match status" value="1"/>
</dbReference>